<keyword evidence="3" id="KW-1185">Reference proteome</keyword>
<proteinExistence type="predicted"/>
<feature type="compositionally biased region" description="Low complexity" evidence="1">
    <location>
        <begin position="151"/>
        <end position="165"/>
    </location>
</feature>
<evidence type="ECO:0000256" key="1">
    <source>
        <dbReference type="SAM" id="MobiDB-lite"/>
    </source>
</evidence>
<comment type="caution">
    <text evidence="2">The sequence shown here is derived from an EMBL/GenBank/DDBJ whole genome shotgun (WGS) entry which is preliminary data.</text>
</comment>
<protein>
    <submittedName>
        <fullName evidence="2">Uncharacterized protein</fullName>
    </submittedName>
</protein>
<evidence type="ECO:0000313" key="3">
    <source>
        <dbReference type="Proteomes" id="UP001501358"/>
    </source>
</evidence>
<dbReference type="EMBL" id="BAAATA010000028">
    <property type="protein sequence ID" value="GAA2500456.1"/>
    <property type="molecule type" value="Genomic_DNA"/>
</dbReference>
<gene>
    <name evidence="2" type="ORF">GCM10010406_41200</name>
</gene>
<feature type="region of interest" description="Disordered" evidence="1">
    <location>
        <begin position="131"/>
        <end position="165"/>
    </location>
</feature>
<dbReference type="Proteomes" id="UP001501358">
    <property type="component" value="Unassembled WGS sequence"/>
</dbReference>
<name>A0ABP5ZKS1_9ACTN</name>
<evidence type="ECO:0000313" key="2">
    <source>
        <dbReference type="EMBL" id="GAA2500456.1"/>
    </source>
</evidence>
<accession>A0ABP5ZKS1</accession>
<sequence length="165" mass="17612">MVGDGDRFTGGTDLACNGAQAGAGFHDRVGRLRRAHHLTEVCTSKTWLFGPAGLALPAAPVQHRTPPDGYRRALEAHRAAAPPSRAGLAIAEAVERQNQAMRELSRRAFPEADVVPDEALATIEQTRAQRVLPLQERSPDTVMPGQAPGCRSSPRRGPLLRSGPG</sequence>
<reference evidence="3" key="1">
    <citation type="journal article" date="2019" name="Int. J. Syst. Evol. Microbiol.">
        <title>The Global Catalogue of Microorganisms (GCM) 10K type strain sequencing project: providing services to taxonomists for standard genome sequencing and annotation.</title>
        <authorList>
            <consortium name="The Broad Institute Genomics Platform"/>
            <consortium name="The Broad Institute Genome Sequencing Center for Infectious Disease"/>
            <person name="Wu L."/>
            <person name="Ma J."/>
        </authorList>
    </citation>
    <scope>NUCLEOTIDE SEQUENCE [LARGE SCALE GENOMIC DNA]</scope>
    <source>
        <strain evidence="3">JCM 6307</strain>
    </source>
</reference>
<organism evidence="2 3">
    <name type="scientific">Streptomyces thermolineatus</name>
    <dbReference type="NCBI Taxonomy" id="44033"/>
    <lineage>
        <taxon>Bacteria</taxon>
        <taxon>Bacillati</taxon>
        <taxon>Actinomycetota</taxon>
        <taxon>Actinomycetes</taxon>
        <taxon>Kitasatosporales</taxon>
        <taxon>Streptomycetaceae</taxon>
        <taxon>Streptomyces</taxon>
    </lineage>
</organism>